<dbReference type="Proteomes" id="UP000199028">
    <property type="component" value="Unassembled WGS sequence"/>
</dbReference>
<keyword evidence="2" id="KW-1185">Reference proteome</keyword>
<sequence>MDKDVRLTLVSEHVLGEIIGGEARDLARTAGRLEMINTTG</sequence>
<dbReference type="EMBL" id="FOFT01000002">
    <property type="protein sequence ID" value="SEQ47982.1"/>
    <property type="molecule type" value="Genomic_DNA"/>
</dbReference>
<name>A0A1H9GCZ3_9PSEU</name>
<dbReference type="AlphaFoldDB" id="A0A1H9GCZ3"/>
<evidence type="ECO:0000313" key="2">
    <source>
        <dbReference type="Proteomes" id="UP000199028"/>
    </source>
</evidence>
<proteinExistence type="predicted"/>
<reference evidence="2" key="1">
    <citation type="submission" date="2016-10" db="EMBL/GenBank/DDBJ databases">
        <authorList>
            <person name="Varghese N."/>
            <person name="Submissions S."/>
        </authorList>
    </citation>
    <scope>NUCLEOTIDE SEQUENCE [LARGE SCALE GENOMIC DNA]</scope>
    <source>
        <strain evidence="2">CGMCC 4.578</strain>
    </source>
</reference>
<accession>A0A1H9GCZ3</accession>
<evidence type="ECO:0000313" key="1">
    <source>
        <dbReference type="EMBL" id="SEQ47982.1"/>
    </source>
</evidence>
<organism evidence="1 2">
    <name type="scientific">Lentzea flaviverrucosa</name>
    <dbReference type="NCBI Taxonomy" id="200379"/>
    <lineage>
        <taxon>Bacteria</taxon>
        <taxon>Bacillati</taxon>
        <taxon>Actinomycetota</taxon>
        <taxon>Actinomycetes</taxon>
        <taxon>Pseudonocardiales</taxon>
        <taxon>Pseudonocardiaceae</taxon>
        <taxon>Lentzea</taxon>
    </lineage>
</organism>
<protein>
    <submittedName>
        <fullName evidence="1">Uncharacterized protein</fullName>
    </submittedName>
</protein>
<gene>
    <name evidence="1" type="ORF">SAMN05216195_102523</name>
</gene>